<evidence type="ECO:0000256" key="2">
    <source>
        <dbReference type="ARBA" id="ARBA00009864"/>
    </source>
</evidence>
<comment type="subcellular location">
    <subcellularLocation>
        <location evidence="1 6">Mitochondrion</location>
    </subcellularLocation>
</comment>
<gene>
    <name evidence="7" type="ORF">VHEMI01901</name>
</gene>
<dbReference type="EMBL" id="CDHN01000001">
    <property type="protein sequence ID" value="CEJ81790.1"/>
    <property type="molecule type" value="Genomic_DNA"/>
</dbReference>
<keyword evidence="8" id="KW-1185">Reference proteome</keyword>
<evidence type="ECO:0000256" key="3">
    <source>
        <dbReference type="ARBA" id="ARBA00022980"/>
    </source>
</evidence>
<dbReference type="PANTHER" id="PTHR37799">
    <property type="entry name" value="37S RIBOSOMAL PROTEIN S25, MITOCHONDRIAL"/>
    <property type="match status" value="1"/>
</dbReference>
<dbReference type="PANTHER" id="PTHR37799:SF1">
    <property type="entry name" value="SMALL RIBOSOMAL SUBUNIT PROTEIN MS23"/>
    <property type="match status" value="1"/>
</dbReference>
<sequence length="239" mass="27824">MGIRQIRPAKVYQAVSQELNQPLLQNLITQAPVWHQVMGSIPPAETTIRTIPPQHKSFNPKSKKLRKLYKPQAIKYQEDALRTTFYKDHPWELARPRIVIESDGMDYRLADWSKGLRQTGLPLNGESVVQRQLWLMENENMNKQKAYDITRREFYRLRQEEEVEKRVAVEEARHVGAYFGKSRLDVGMQLENREFENWKVWAGKETASREAANTADVETFGIKEDVSEPAQELANERTA</sequence>
<organism evidence="7 8">
    <name type="scientific">[Torrubiella] hemipterigena</name>
    <dbReference type="NCBI Taxonomy" id="1531966"/>
    <lineage>
        <taxon>Eukaryota</taxon>
        <taxon>Fungi</taxon>
        <taxon>Dikarya</taxon>
        <taxon>Ascomycota</taxon>
        <taxon>Pezizomycotina</taxon>
        <taxon>Sordariomycetes</taxon>
        <taxon>Hypocreomycetidae</taxon>
        <taxon>Hypocreales</taxon>
        <taxon>Clavicipitaceae</taxon>
        <taxon>Clavicipitaceae incertae sedis</taxon>
        <taxon>'Torrubiella' clade</taxon>
    </lineage>
</organism>
<evidence type="ECO:0000256" key="5">
    <source>
        <dbReference type="ARBA" id="ARBA00023274"/>
    </source>
</evidence>
<reference evidence="7 8" key="1">
    <citation type="journal article" date="2015" name="Genome Announc.">
        <title>Draft Genome Sequence and Gene Annotation of the Entomopathogenic Fungus Verticillium hemipterigenum.</title>
        <authorList>
            <person name="Horn F."/>
            <person name="Habel A."/>
            <person name="Scharf D.H."/>
            <person name="Dworschak J."/>
            <person name="Brakhage A.A."/>
            <person name="Guthke R."/>
            <person name="Hertweck C."/>
            <person name="Linde J."/>
        </authorList>
    </citation>
    <scope>NUCLEOTIDE SEQUENCE [LARGE SCALE GENOMIC DNA]</scope>
</reference>
<dbReference type="InterPro" id="IPR016939">
    <property type="entry name" value="Ribosomal_mS23_fun"/>
</dbReference>
<dbReference type="GO" id="GO:0005763">
    <property type="term" value="C:mitochondrial small ribosomal subunit"/>
    <property type="evidence" value="ECO:0007669"/>
    <property type="project" value="UniProtKB-UniRule"/>
</dbReference>
<keyword evidence="3 6" id="KW-0689">Ribosomal protein</keyword>
<dbReference type="OrthoDB" id="5542239at2759"/>
<dbReference type="HOGENOM" id="CLU_081350_0_0_1"/>
<dbReference type="PIRSF" id="PIRSF029764">
    <property type="entry name" value="RSM25"/>
    <property type="match status" value="1"/>
</dbReference>
<keyword evidence="5 6" id="KW-0687">Ribonucleoprotein</keyword>
<dbReference type="InterPro" id="IPR059242">
    <property type="entry name" value="mS23_dom"/>
</dbReference>
<evidence type="ECO:0000256" key="1">
    <source>
        <dbReference type="ARBA" id="ARBA00004173"/>
    </source>
</evidence>
<dbReference type="STRING" id="1531966.A0A0A1T6M4"/>
<dbReference type="AlphaFoldDB" id="A0A0A1T6M4"/>
<evidence type="ECO:0000313" key="7">
    <source>
        <dbReference type="EMBL" id="CEJ81790.1"/>
    </source>
</evidence>
<evidence type="ECO:0000256" key="4">
    <source>
        <dbReference type="ARBA" id="ARBA00023128"/>
    </source>
</evidence>
<proteinExistence type="inferred from homology"/>
<accession>A0A0A1T6M4</accession>
<keyword evidence="4 6" id="KW-0496">Mitochondrion</keyword>
<name>A0A0A1T6M4_9HYPO</name>
<dbReference type="Pfam" id="PF13741">
    <property type="entry name" value="MRP-S25"/>
    <property type="match status" value="1"/>
</dbReference>
<comment type="similarity">
    <text evidence="2">Belongs to the mitochondrion-specific ribosomal protein mS23 family.</text>
</comment>
<protein>
    <recommendedName>
        <fullName evidence="6">37S ribosomal protein S25, mitochondrial</fullName>
    </recommendedName>
</protein>
<dbReference type="GO" id="GO:0003735">
    <property type="term" value="F:structural constituent of ribosome"/>
    <property type="evidence" value="ECO:0007669"/>
    <property type="project" value="UniProtKB-UniRule"/>
</dbReference>
<comment type="subunit">
    <text evidence="6">Component of the mitochondrial small ribosomal subunit.</text>
</comment>
<dbReference type="CDD" id="cd23701">
    <property type="entry name" value="At1g26750"/>
    <property type="match status" value="1"/>
</dbReference>
<evidence type="ECO:0000313" key="8">
    <source>
        <dbReference type="Proteomes" id="UP000039046"/>
    </source>
</evidence>
<evidence type="ECO:0000256" key="6">
    <source>
        <dbReference type="PIRNR" id="PIRNR029764"/>
    </source>
</evidence>
<dbReference type="Proteomes" id="UP000039046">
    <property type="component" value="Unassembled WGS sequence"/>
</dbReference>